<organism evidence="1 2">
    <name type="scientific">Mucilaginibacter calamicampi</name>
    <dbReference type="NCBI Taxonomy" id="1302352"/>
    <lineage>
        <taxon>Bacteria</taxon>
        <taxon>Pseudomonadati</taxon>
        <taxon>Bacteroidota</taxon>
        <taxon>Sphingobacteriia</taxon>
        <taxon>Sphingobacteriales</taxon>
        <taxon>Sphingobacteriaceae</taxon>
        <taxon>Mucilaginibacter</taxon>
    </lineage>
</organism>
<dbReference type="RefSeq" id="WP_377096038.1">
    <property type="nucleotide sequence ID" value="NZ_JBHTHU010000001.1"/>
</dbReference>
<accession>A0ABW2YT42</accession>
<keyword evidence="2" id="KW-1185">Reference proteome</keyword>
<evidence type="ECO:0008006" key="3">
    <source>
        <dbReference type="Google" id="ProtNLM"/>
    </source>
</evidence>
<evidence type="ECO:0000313" key="2">
    <source>
        <dbReference type="Proteomes" id="UP001596958"/>
    </source>
</evidence>
<dbReference type="EMBL" id="JBHTHU010000001">
    <property type="protein sequence ID" value="MFD0748593.1"/>
    <property type="molecule type" value="Genomic_DNA"/>
</dbReference>
<dbReference type="Proteomes" id="UP001596958">
    <property type="component" value="Unassembled WGS sequence"/>
</dbReference>
<evidence type="ECO:0000313" key="1">
    <source>
        <dbReference type="EMBL" id="MFD0748593.1"/>
    </source>
</evidence>
<name>A0ABW2YT42_9SPHI</name>
<sequence>MACKKDVPLYPGDPGFVPYKGTASTTNTSTTIDETLLTGNWEIISTRTEVYSATNTVLTSFPADINPFISIQLNNFSKGFLAEGAVTNPLGSYTLSKSGTKTYMQLSVDPFNRLTNEKILIVSLTATAMTWIAYGSAPESAGTKSGAKIVFIKKP</sequence>
<proteinExistence type="predicted"/>
<gene>
    <name evidence="1" type="ORF">ACFQZS_00470</name>
</gene>
<protein>
    <recommendedName>
        <fullName evidence="3">Lipocalin-like domain-containing protein</fullName>
    </recommendedName>
</protein>
<reference evidence="2" key="1">
    <citation type="journal article" date="2019" name="Int. J. Syst. Evol. Microbiol.">
        <title>The Global Catalogue of Microorganisms (GCM) 10K type strain sequencing project: providing services to taxonomists for standard genome sequencing and annotation.</title>
        <authorList>
            <consortium name="The Broad Institute Genomics Platform"/>
            <consortium name="The Broad Institute Genome Sequencing Center for Infectious Disease"/>
            <person name="Wu L."/>
            <person name="Ma J."/>
        </authorList>
    </citation>
    <scope>NUCLEOTIDE SEQUENCE [LARGE SCALE GENOMIC DNA]</scope>
    <source>
        <strain evidence="2">CCUG 63418</strain>
    </source>
</reference>
<comment type="caution">
    <text evidence="1">The sequence shown here is derived from an EMBL/GenBank/DDBJ whole genome shotgun (WGS) entry which is preliminary data.</text>
</comment>